<feature type="compositionally biased region" description="Pro residues" evidence="1">
    <location>
        <begin position="226"/>
        <end position="246"/>
    </location>
</feature>
<evidence type="ECO:0000313" key="2">
    <source>
        <dbReference type="EMBL" id="EJK60364.1"/>
    </source>
</evidence>
<feature type="compositionally biased region" description="Low complexity" evidence="1">
    <location>
        <begin position="208"/>
        <end position="225"/>
    </location>
</feature>
<dbReference type="OrthoDB" id="49473at2759"/>
<dbReference type="PANTHER" id="PTHR36220">
    <property type="entry name" value="UNNAMED PRODUCT"/>
    <property type="match status" value="1"/>
</dbReference>
<feature type="region of interest" description="Disordered" evidence="1">
    <location>
        <begin position="203"/>
        <end position="246"/>
    </location>
</feature>
<feature type="compositionally biased region" description="Low complexity" evidence="1">
    <location>
        <begin position="152"/>
        <end position="184"/>
    </location>
</feature>
<dbReference type="InterPro" id="IPR028994">
    <property type="entry name" value="Integrin_alpha_N"/>
</dbReference>
<dbReference type="SUPFAM" id="SSF50965">
    <property type="entry name" value="Galactose oxidase, central domain"/>
    <property type="match status" value="1"/>
</dbReference>
<evidence type="ECO:0000313" key="3">
    <source>
        <dbReference type="Proteomes" id="UP000266841"/>
    </source>
</evidence>
<dbReference type="Gene3D" id="2.130.10.130">
    <property type="entry name" value="Integrin alpha, N-terminal"/>
    <property type="match status" value="2"/>
</dbReference>
<name>K0S634_THAOC</name>
<accession>K0S634</accession>
<dbReference type="EMBL" id="AGNL01021187">
    <property type="protein sequence ID" value="EJK60364.1"/>
    <property type="molecule type" value="Genomic_DNA"/>
</dbReference>
<dbReference type="PANTHER" id="PTHR36220:SF1">
    <property type="entry name" value="GAMMA TUBULIN COMPLEX COMPONENT C-TERMINAL DOMAIN-CONTAINING PROTEIN"/>
    <property type="match status" value="1"/>
</dbReference>
<organism evidence="2 3">
    <name type="scientific">Thalassiosira oceanica</name>
    <name type="common">Marine diatom</name>
    <dbReference type="NCBI Taxonomy" id="159749"/>
    <lineage>
        <taxon>Eukaryota</taxon>
        <taxon>Sar</taxon>
        <taxon>Stramenopiles</taxon>
        <taxon>Ochrophyta</taxon>
        <taxon>Bacillariophyta</taxon>
        <taxon>Coscinodiscophyceae</taxon>
        <taxon>Thalassiosirophycidae</taxon>
        <taxon>Thalassiosirales</taxon>
        <taxon>Thalassiosiraceae</taxon>
        <taxon>Thalassiosira</taxon>
    </lineage>
</organism>
<dbReference type="InterPro" id="IPR011043">
    <property type="entry name" value="Gal_Oxase/kelch_b-propeller"/>
</dbReference>
<evidence type="ECO:0000256" key="1">
    <source>
        <dbReference type="SAM" id="MobiDB-lite"/>
    </source>
</evidence>
<proteinExistence type="predicted"/>
<feature type="region of interest" description="Disordered" evidence="1">
    <location>
        <begin position="151"/>
        <end position="184"/>
    </location>
</feature>
<dbReference type="Proteomes" id="UP000266841">
    <property type="component" value="Unassembled WGS sequence"/>
</dbReference>
<sequence length="645" mass="67582">MDILIDSSTSEEYEIWTKDPSMLDFDLASFGSVVGRGMSKLARIPLGEFDDVLVPGGSARTVWVTLKSDRLFVQSHVRSGLVSTRQGIVSTSAEVGDDQIMASSDDGGLLSVLYGEAVDGYPINAAGDFTDHRGFLGRIYYAVTEEVESDMPSVQPSVSSTSRPSSASTEKVAPSSGSGSTSYPTPFPSLAADVVESAPSGAGYGFQSSVTPKPTSSPTTLAPTVNPTPPPTTPAPTNPRTAPPTTSPLNVMFSVTQEGAHDLSLYGFANDMSSDGRIVAVGAIKGENVEGVKTGAVYMYFNNPDKPNLDPVLFQTMYGDVEASDFGSSVALSADGKLLVVGARFEKNNGAMRIYTLADGEYSMVGMIEGQPKDRAGWSCAVSGDGTVIALGAVGGGEKRGGIVLTFKSDGTNWASYGSIIEGQTKDDFTGASLALNYDGTILAVGSSKAEKNPSSRNGGKAVVYGIDQSADKWTFRDTIWAAEKNAADGSAVALSNDGKTLVVGAKGLSFGGIPQGGRCRVFITVGNKKKFQRIHSILGGREQGADRSLRGRLGRWQYRCLWGHGGTSSDGTVPTGIVRMYNRAENSEKVLRADGEKNAVAQASFGSSLSLSTDGKIVAVGAQAWSGGGDSKKGGVQMFEIEWY</sequence>
<gene>
    <name evidence="2" type="ORF">THAOC_19294</name>
</gene>
<reference evidence="2 3" key="1">
    <citation type="journal article" date="2012" name="Genome Biol.">
        <title>Genome and low-iron response of an oceanic diatom adapted to chronic iron limitation.</title>
        <authorList>
            <person name="Lommer M."/>
            <person name="Specht M."/>
            <person name="Roy A.S."/>
            <person name="Kraemer L."/>
            <person name="Andreson R."/>
            <person name="Gutowska M.A."/>
            <person name="Wolf J."/>
            <person name="Bergner S.V."/>
            <person name="Schilhabel M.B."/>
            <person name="Klostermeier U.C."/>
            <person name="Beiko R.G."/>
            <person name="Rosenstiel P."/>
            <person name="Hippler M."/>
            <person name="Laroche J."/>
        </authorList>
    </citation>
    <scope>NUCLEOTIDE SEQUENCE [LARGE SCALE GENOMIC DNA]</scope>
    <source>
        <strain evidence="2 3">CCMP1005</strain>
    </source>
</reference>
<comment type="caution">
    <text evidence="2">The sequence shown here is derived from an EMBL/GenBank/DDBJ whole genome shotgun (WGS) entry which is preliminary data.</text>
</comment>
<keyword evidence="3" id="KW-1185">Reference proteome</keyword>
<dbReference type="AlphaFoldDB" id="K0S634"/>
<protein>
    <submittedName>
        <fullName evidence="2">Uncharacterized protein</fullName>
    </submittedName>
</protein>